<dbReference type="SUPFAM" id="SSF50978">
    <property type="entry name" value="WD40 repeat-like"/>
    <property type="match status" value="1"/>
</dbReference>
<dbReference type="PROSITE" id="PS50294">
    <property type="entry name" value="WD_REPEATS_REGION"/>
    <property type="match status" value="1"/>
</dbReference>
<dbReference type="Pfam" id="PF00400">
    <property type="entry name" value="WD40"/>
    <property type="match status" value="2"/>
</dbReference>
<dbReference type="SMART" id="SM00320">
    <property type="entry name" value="WD40"/>
    <property type="match status" value="3"/>
</dbReference>
<dbReference type="OrthoDB" id="163438at2759"/>
<dbReference type="HOGENOM" id="CLU_975048_0_0_1"/>
<sequence length="286" mass="31283">MFSDISHEELSKITTKFLPEALQYASRFWAHHLSSVSPDASQLLTQIDIFLHSHLILWIEVMSILHKLDEAVRSLLEKSAPQDLKLHSMTMDAVCFIRAFFTPLSSGPLQLYTSALPFLPSKSSIHHTYGHLVDKTAPFVLHGRESTWSPLLLSLESHTGKNKYVTEPITALAFSNDGTHLASGGHYGNIQIWSLETGGIISSTIKANGPGISSVAFSPDGLRVASCDEVGSIRIWETLFQPCQSHPLKNSSSSIIVATFSFDGSRLATESQGGVVHLWDTASGKL</sequence>
<feature type="non-terminal residue" evidence="4">
    <location>
        <position position="286"/>
    </location>
</feature>
<evidence type="ECO:0000256" key="3">
    <source>
        <dbReference type="PROSITE-ProRule" id="PRU00221"/>
    </source>
</evidence>
<feature type="repeat" description="WD" evidence="3">
    <location>
        <begin position="169"/>
        <end position="203"/>
    </location>
</feature>
<feature type="repeat" description="WD" evidence="3">
    <location>
        <begin position="248"/>
        <end position="286"/>
    </location>
</feature>
<keyword evidence="1 3" id="KW-0853">WD repeat</keyword>
<dbReference type="AlphaFoldDB" id="A0A067PLC6"/>
<evidence type="ECO:0000313" key="5">
    <source>
        <dbReference type="Proteomes" id="UP000027265"/>
    </source>
</evidence>
<dbReference type="Proteomes" id="UP000027265">
    <property type="component" value="Unassembled WGS sequence"/>
</dbReference>
<dbReference type="Gene3D" id="2.130.10.10">
    <property type="entry name" value="YVTN repeat-like/Quinoprotein amine dehydrogenase"/>
    <property type="match status" value="1"/>
</dbReference>
<dbReference type="InterPro" id="IPR015943">
    <property type="entry name" value="WD40/YVTN_repeat-like_dom_sf"/>
</dbReference>
<organism evidence="4 5">
    <name type="scientific">Jaapia argillacea MUCL 33604</name>
    <dbReference type="NCBI Taxonomy" id="933084"/>
    <lineage>
        <taxon>Eukaryota</taxon>
        <taxon>Fungi</taxon>
        <taxon>Dikarya</taxon>
        <taxon>Basidiomycota</taxon>
        <taxon>Agaricomycotina</taxon>
        <taxon>Agaricomycetes</taxon>
        <taxon>Agaricomycetidae</taxon>
        <taxon>Jaapiales</taxon>
        <taxon>Jaapiaceae</taxon>
        <taxon>Jaapia</taxon>
    </lineage>
</organism>
<evidence type="ECO:0000256" key="2">
    <source>
        <dbReference type="ARBA" id="ARBA00022737"/>
    </source>
</evidence>
<proteinExistence type="predicted"/>
<keyword evidence="2" id="KW-0677">Repeat</keyword>
<dbReference type="InterPro" id="IPR001680">
    <property type="entry name" value="WD40_rpt"/>
</dbReference>
<dbReference type="PANTHER" id="PTHR44129">
    <property type="entry name" value="WD REPEAT-CONTAINING PROTEIN POP1"/>
    <property type="match status" value="1"/>
</dbReference>
<gene>
    <name evidence="4" type="ORF">JAAARDRAFT_135397</name>
</gene>
<dbReference type="PROSITE" id="PS50082">
    <property type="entry name" value="WD_REPEATS_2"/>
    <property type="match status" value="3"/>
</dbReference>
<reference evidence="5" key="1">
    <citation type="journal article" date="2014" name="Proc. Natl. Acad. Sci. U.S.A.">
        <title>Extensive sampling of basidiomycete genomes demonstrates inadequacy of the white-rot/brown-rot paradigm for wood decay fungi.</title>
        <authorList>
            <person name="Riley R."/>
            <person name="Salamov A.A."/>
            <person name="Brown D.W."/>
            <person name="Nagy L.G."/>
            <person name="Floudas D."/>
            <person name="Held B.W."/>
            <person name="Levasseur A."/>
            <person name="Lombard V."/>
            <person name="Morin E."/>
            <person name="Otillar R."/>
            <person name="Lindquist E.A."/>
            <person name="Sun H."/>
            <person name="LaButti K.M."/>
            <person name="Schmutz J."/>
            <person name="Jabbour D."/>
            <person name="Luo H."/>
            <person name="Baker S.E."/>
            <person name="Pisabarro A.G."/>
            <person name="Walton J.D."/>
            <person name="Blanchette R.A."/>
            <person name="Henrissat B."/>
            <person name="Martin F."/>
            <person name="Cullen D."/>
            <person name="Hibbett D.S."/>
            <person name="Grigoriev I.V."/>
        </authorList>
    </citation>
    <scope>NUCLEOTIDE SEQUENCE [LARGE SCALE GENOMIC DNA]</scope>
    <source>
        <strain evidence="5">MUCL 33604</strain>
    </source>
</reference>
<evidence type="ECO:0000313" key="4">
    <source>
        <dbReference type="EMBL" id="KDQ54635.1"/>
    </source>
</evidence>
<dbReference type="STRING" id="933084.A0A067PLC6"/>
<protein>
    <submittedName>
        <fullName evidence="4">Uncharacterized protein</fullName>
    </submittedName>
</protein>
<dbReference type="EMBL" id="KL197728">
    <property type="protein sequence ID" value="KDQ54635.1"/>
    <property type="molecule type" value="Genomic_DNA"/>
</dbReference>
<dbReference type="InterPro" id="IPR050349">
    <property type="entry name" value="WD_LIS1/nudF_dynein_reg"/>
</dbReference>
<feature type="repeat" description="WD" evidence="3">
    <location>
        <begin position="205"/>
        <end position="237"/>
    </location>
</feature>
<name>A0A067PLC6_9AGAM</name>
<dbReference type="InParanoid" id="A0A067PLC6"/>
<accession>A0A067PLC6</accession>
<keyword evidence="5" id="KW-1185">Reference proteome</keyword>
<dbReference type="InterPro" id="IPR036322">
    <property type="entry name" value="WD40_repeat_dom_sf"/>
</dbReference>
<evidence type="ECO:0000256" key="1">
    <source>
        <dbReference type="ARBA" id="ARBA00022574"/>
    </source>
</evidence>